<dbReference type="EMBL" id="CP001298">
    <property type="protein sequence ID" value="ACK81247.1"/>
    <property type="molecule type" value="Genomic_DNA"/>
</dbReference>
<keyword evidence="4" id="KW-0862">Zinc</keyword>
<dbReference type="PROSITE" id="PS51747">
    <property type="entry name" value="CYT_DCMP_DEAMINASES_2"/>
    <property type="match status" value="1"/>
</dbReference>
<evidence type="ECO:0000313" key="8">
    <source>
        <dbReference type="Proteomes" id="UP000002385"/>
    </source>
</evidence>
<evidence type="ECO:0000256" key="1">
    <source>
        <dbReference type="ARBA" id="ARBA00006576"/>
    </source>
</evidence>
<evidence type="ECO:0000256" key="2">
    <source>
        <dbReference type="ARBA" id="ARBA00022723"/>
    </source>
</evidence>
<protein>
    <submittedName>
        <fullName evidence="7">CMP/dCMP deaminase zinc-binding</fullName>
    </submittedName>
</protein>
<dbReference type="HOGENOM" id="CLU_029260_0_0_5"/>
<evidence type="ECO:0000313" key="7">
    <source>
        <dbReference type="EMBL" id="ACK81247.1"/>
    </source>
</evidence>
<sequence>MLPTAEAPELVFGLCSPIGTKNAKFISMLRANLLKFGYRSDDFKVTDLMKSVKIEGLTLKDAPIEDRYDTHIAYANRLRSLTGDNGALAMLCCSAINAFRQKAGKRYLEGQAYIFDQFKRGEEIQVLRQTYQKAFVLVSLYSSKENRVKYLSHRISSDHAVSKPTIDHEGEAKKLVKRDEDEQGEPFGQRLADAFSLADLFINLDNEQEAEHTLNRFLSALFGSNKISPTRDEYGMYIAKSAALRSLDLSRQVGAAIFSPRGQVQTLGCNEVPKAQGGTYWSSDADDARDYTLEGDENERIKKAILADTVRRLNQSGILPKIENIDEIVAQVLHESGKKGSPLKEAQLMDLLEFGRIIHAEMSAISDAARSGISIKSSILYCTTFPCHMCSKHIVAAGLARVAYIEPYPKSYAEQLHQDALFVGAGENKTDKVQFSPFIGISPLRFRELFERGRRKNDKGFFQEWMEGKPKPIVGYTIATYLDSETEKRLRIRDRLRELQAQGNLQITADATPSSALPPQGGLALAEGAPHTSEARPKQPASPGRGSRKPIAARSGSPKSARRINDSDE</sequence>
<dbReference type="GO" id="GO:0008270">
    <property type="term" value="F:zinc ion binding"/>
    <property type="evidence" value="ECO:0007669"/>
    <property type="project" value="InterPro"/>
</dbReference>
<dbReference type="Gene3D" id="3.40.50.300">
    <property type="entry name" value="P-loop containing nucleotide triphosphate hydrolases"/>
    <property type="match status" value="1"/>
</dbReference>
<dbReference type="Pfam" id="PF00383">
    <property type="entry name" value="dCMP_cyt_deam_1"/>
    <property type="match status" value="1"/>
</dbReference>
<dbReference type="InterPro" id="IPR027417">
    <property type="entry name" value="P-loop_NTPase"/>
</dbReference>
<dbReference type="GO" id="GO:0004132">
    <property type="term" value="F:dCMP deaminase activity"/>
    <property type="evidence" value="ECO:0007669"/>
    <property type="project" value="TreeGrafter"/>
</dbReference>
<keyword evidence="3" id="KW-0378">Hydrolase</keyword>
<dbReference type="InterPro" id="IPR015517">
    <property type="entry name" value="dCMP_deaminase-rel"/>
</dbReference>
<keyword evidence="2" id="KW-0479">Metal-binding</keyword>
<dbReference type="KEGG" id="mch:Mchl_0309"/>
<organism evidence="7 8">
    <name type="scientific">Methylorubrum extorquens (strain CM4 / NCIMB 13688)</name>
    <name type="common">Methylobacterium extorquens</name>
    <dbReference type="NCBI Taxonomy" id="440085"/>
    <lineage>
        <taxon>Bacteria</taxon>
        <taxon>Pseudomonadati</taxon>
        <taxon>Pseudomonadota</taxon>
        <taxon>Alphaproteobacteria</taxon>
        <taxon>Hyphomicrobiales</taxon>
        <taxon>Methylobacteriaceae</taxon>
        <taxon>Methylorubrum</taxon>
    </lineage>
</organism>
<evidence type="ECO:0000256" key="5">
    <source>
        <dbReference type="SAM" id="MobiDB-lite"/>
    </source>
</evidence>
<dbReference type="Proteomes" id="UP000002385">
    <property type="component" value="Chromosome"/>
</dbReference>
<dbReference type="PROSITE" id="PS00903">
    <property type="entry name" value="CYT_DCMP_DEAMINASES_1"/>
    <property type="match status" value="1"/>
</dbReference>
<comment type="similarity">
    <text evidence="1">Belongs to the cytidine and deoxycytidylate deaminase family.</text>
</comment>
<feature type="domain" description="CMP/dCMP-type deaminase" evidence="6">
    <location>
        <begin position="230"/>
        <end position="424"/>
    </location>
</feature>
<gene>
    <name evidence="7" type="ordered locus">Mchl_0309</name>
</gene>
<feature type="compositionally biased region" description="Polar residues" evidence="5">
    <location>
        <begin position="504"/>
        <end position="517"/>
    </location>
</feature>
<dbReference type="InterPro" id="IPR016193">
    <property type="entry name" value="Cytidine_deaminase-like"/>
</dbReference>
<dbReference type="NCBIfam" id="NF041025">
    <property type="entry name" value="antiphage_deaminase"/>
    <property type="match status" value="1"/>
</dbReference>
<name>B7KYX4_METC4</name>
<dbReference type="InterPro" id="IPR016192">
    <property type="entry name" value="APOBEC/CMP_deaminase_Zn-bd"/>
</dbReference>
<evidence type="ECO:0000256" key="4">
    <source>
        <dbReference type="ARBA" id="ARBA00022833"/>
    </source>
</evidence>
<dbReference type="PANTHER" id="PTHR11086:SF18">
    <property type="entry name" value="DEOXYCYTIDYLATE DEAMINASE"/>
    <property type="match status" value="1"/>
</dbReference>
<proteinExistence type="inferred from homology"/>
<evidence type="ECO:0000256" key="3">
    <source>
        <dbReference type="ARBA" id="ARBA00022801"/>
    </source>
</evidence>
<feature type="region of interest" description="Disordered" evidence="5">
    <location>
        <begin position="504"/>
        <end position="569"/>
    </location>
</feature>
<dbReference type="Gene3D" id="3.40.140.10">
    <property type="entry name" value="Cytidine Deaminase, domain 2"/>
    <property type="match status" value="1"/>
</dbReference>
<dbReference type="GO" id="GO:0005737">
    <property type="term" value="C:cytoplasm"/>
    <property type="evidence" value="ECO:0007669"/>
    <property type="project" value="TreeGrafter"/>
</dbReference>
<dbReference type="SUPFAM" id="SSF53927">
    <property type="entry name" value="Cytidine deaminase-like"/>
    <property type="match status" value="1"/>
</dbReference>
<dbReference type="AlphaFoldDB" id="B7KYX4"/>
<reference evidence="7 8" key="2">
    <citation type="journal article" date="2012" name="J. Bacteriol.">
        <title>Complete genome sequences of six strains of the genus Methylobacterium.</title>
        <authorList>
            <person name="Marx C.J."/>
            <person name="Bringel F."/>
            <person name="Chistoserdova L."/>
            <person name="Moulin L."/>
            <person name="Farhan Ul Haque M."/>
            <person name="Fleischman D.E."/>
            <person name="Gruffaz C."/>
            <person name="Jourand P."/>
            <person name="Knief C."/>
            <person name="Lee M.C."/>
            <person name="Muller E.E."/>
            <person name="Nadalig T."/>
            <person name="Peyraud R."/>
            <person name="Roselli S."/>
            <person name="Russ L."/>
            <person name="Goodwin L.A."/>
            <person name="Ivanova N."/>
            <person name="Kyrpides N."/>
            <person name="Lajus A."/>
            <person name="Land M.L."/>
            <person name="Medigue C."/>
            <person name="Mikhailova N."/>
            <person name="Nolan M."/>
            <person name="Woyke T."/>
            <person name="Stolyar S."/>
            <person name="Vorholt J.A."/>
            <person name="Vuilleumier S."/>
        </authorList>
    </citation>
    <scope>NUCLEOTIDE SEQUENCE [LARGE SCALE GENOMIC DNA]</scope>
    <source>
        <strain evidence="8">CM4 / NCIMB 13688</strain>
    </source>
</reference>
<evidence type="ECO:0000259" key="6">
    <source>
        <dbReference type="PROSITE" id="PS51747"/>
    </source>
</evidence>
<accession>B7KYX4</accession>
<dbReference type="RefSeq" id="WP_012605453.1">
    <property type="nucleotide sequence ID" value="NC_011757.1"/>
</dbReference>
<dbReference type="InterPro" id="IPR002125">
    <property type="entry name" value="CMP_dCMP_dom"/>
</dbReference>
<reference evidence="8" key="1">
    <citation type="submission" date="2008-12" db="EMBL/GenBank/DDBJ databases">
        <title>Complete sequence of chromosome of Methylobacterium chloromethanicum CM4.</title>
        <authorList>
            <consortium name="US DOE Joint Genome Institute"/>
            <person name="Lucas S."/>
            <person name="Copeland A."/>
            <person name="Lapidus A."/>
            <person name="Glavina del Rio T."/>
            <person name="Dalin E."/>
            <person name="Tice H."/>
            <person name="Bruce D."/>
            <person name="Goodwin L."/>
            <person name="Pitluck S."/>
            <person name="Chertkov O."/>
            <person name="Brettin T."/>
            <person name="Detter J.C."/>
            <person name="Han C."/>
            <person name="Larimer F."/>
            <person name="Land M."/>
            <person name="Hauser L."/>
            <person name="Kyrpides N."/>
            <person name="Mikhailova N."/>
            <person name="Marx C."/>
            <person name="Richardson P."/>
        </authorList>
    </citation>
    <scope>NUCLEOTIDE SEQUENCE [LARGE SCALE GENOMIC DNA]</scope>
    <source>
        <strain evidence="8">CM4 / NCIMB 13688</strain>
    </source>
</reference>
<dbReference type="PANTHER" id="PTHR11086">
    <property type="entry name" value="DEOXYCYTIDYLATE DEAMINASE-RELATED"/>
    <property type="match status" value="1"/>
</dbReference>